<dbReference type="OrthoDB" id="9131813at2"/>
<reference evidence="1 2" key="1">
    <citation type="submission" date="2016-10" db="EMBL/GenBank/DDBJ databases">
        <authorList>
            <person name="de Groot N.N."/>
        </authorList>
    </citation>
    <scope>NUCLEOTIDE SEQUENCE [LARGE SCALE GENOMIC DNA]</scope>
    <source>
        <strain evidence="1 2">LMG 27731</strain>
    </source>
</reference>
<gene>
    <name evidence="1" type="ORF">SAMN05192563_104337</name>
</gene>
<protein>
    <submittedName>
        <fullName evidence="1">Uncharacterized protein</fullName>
    </submittedName>
</protein>
<name>A0A1I7EPQ8_9BURK</name>
<proteinExistence type="predicted"/>
<sequence>MKTITGERSKAYAEELDSIERLITERIAIGLALERDGELAIALSSTVRGLGGECRDVVVIDTTGPVIFMDGATIVGCATFFPASLTLPKDTLVSMGDQKRERLWASIKRSNAFIDAQVLVNSLIRRSEAVDREMFERIYKWRHLFAASSYKWVTVASMMIDTSRKGYKQAVLKREMRQRYVLREYQNLVRAMGALISLACTGPDTAWLSEMAMSFPWHTWTPSLVLSRERSMLSAVQAGSAASQFGPEVISRYLERIGGKESPLVIYDAVLGLTAIATRHRTHIDEILERMSRALTARQAYAHDETRVMEALNFSAELALRTPEVAIRQVDAWCSTRAHVTPSMPLSEDDVRTSFIQRVTQDDVDGAVVVDGCFPAILALPLFDPSRPERFYLRSLERREIDWRNAASNARQALMRSGTPRIECGLSSPSRLH</sequence>
<dbReference type="Proteomes" id="UP000198844">
    <property type="component" value="Unassembled WGS sequence"/>
</dbReference>
<accession>A0A1I7EPQ8</accession>
<evidence type="ECO:0000313" key="1">
    <source>
        <dbReference type="EMBL" id="SFU25902.1"/>
    </source>
</evidence>
<dbReference type="EMBL" id="FPBH01000043">
    <property type="protein sequence ID" value="SFU25902.1"/>
    <property type="molecule type" value="Genomic_DNA"/>
</dbReference>
<dbReference type="RefSeq" id="WP_093646054.1">
    <property type="nucleotide sequence ID" value="NZ_FPBH01000043.1"/>
</dbReference>
<dbReference type="AlphaFoldDB" id="A0A1I7EPQ8"/>
<evidence type="ECO:0000313" key="2">
    <source>
        <dbReference type="Proteomes" id="UP000198844"/>
    </source>
</evidence>
<organism evidence="1 2">
    <name type="scientific">Paraburkholderia aspalathi</name>
    <dbReference type="NCBI Taxonomy" id="1324617"/>
    <lineage>
        <taxon>Bacteria</taxon>
        <taxon>Pseudomonadati</taxon>
        <taxon>Pseudomonadota</taxon>
        <taxon>Betaproteobacteria</taxon>
        <taxon>Burkholderiales</taxon>
        <taxon>Burkholderiaceae</taxon>
        <taxon>Paraburkholderia</taxon>
    </lineage>
</organism>